<evidence type="ECO:0000256" key="8">
    <source>
        <dbReference type="ARBA" id="ARBA00093630"/>
    </source>
</evidence>
<keyword evidence="7 10" id="KW-0472">Membrane</keyword>
<organism evidence="12 13">
    <name type="scientific">Nitrincola iocasae</name>
    <dbReference type="NCBI Taxonomy" id="2614693"/>
    <lineage>
        <taxon>Bacteria</taxon>
        <taxon>Pseudomonadati</taxon>
        <taxon>Pseudomonadota</taxon>
        <taxon>Gammaproteobacteria</taxon>
        <taxon>Oceanospirillales</taxon>
        <taxon>Oceanospirillaceae</taxon>
        <taxon>Nitrincola</taxon>
    </lineage>
</organism>
<keyword evidence="13" id="KW-1185">Reference proteome</keyword>
<dbReference type="PANTHER" id="PTHR30414:SF0">
    <property type="entry name" value="MINICONDUCTANCE MECHANOSENSITIVE CHANNEL YBDG"/>
    <property type="match status" value="1"/>
</dbReference>
<keyword evidence="2" id="KW-1003">Cell membrane</keyword>
<dbReference type="InterPro" id="IPR006685">
    <property type="entry name" value="MscS_channel_2nd"/>
</dbReference>
<protein>
    <recommendedName>
        <fullName evidence="8">Mechanosensing system component YbdG</fullName>
    </recommendedName>
    <alternativeName>
        <fullName evidence="9">Mechanosensitive channel homolog YbdG</fullName>
    </alternativeName>
</protein>
<dbReference type="FunFam" id="2.30.30.60:FF:000002">
    <property type="entry name" value="Mechanosensitive ion channel family protein"/>
    <property type="match status" value="1"/>
</dbReference>
<feature type="transmembrane region" description="Helical" evidence="10">
    <location>
        <begin position="168"/>
        <end position="184"/>
    </location>
</feature>
<keyword evidence="4 10" id="KW-0812">Transmembrane</keyword>
<accession>A0A5J6LJ09</accession>
<evidence type="ECO:0000256" key="4">
    <source>
        <dbReference type="ARBA" id="ARBA00022692"/>
    </source>
</evidence>
<evidence type="ECO:0000313" key="13">
    <source>
        <dbReference type="Proteomes" id="UP000325606"/>
    </source>
</evidence>
<evidence type="ECO:0000256" key="7">
    <source>
        <dbReference type="ARBA" id="ARBA00023136"/>
    </source>
</evidence>
<dbReference type="RefSeq" id="WP_151058208.1">
    <property type="nucleotide sequence ID" value="NZ_CP044222.1"/>
</dbReference>
<evidence type="ECO:0000256" key="10">
    <source>
        <dbReference type="SAM" id="Phobius"/>
    </source>
</evidence>
<name>A0A5J6LJ09_9GAMM</name>
<feature type="domain" description="Mechanosensitive ion channel MscS" evidence="11">
    <location>
        <begin position="187"/>
        <end position="254"/>
    </location>
</feature>
<dbReference type="GO" id="GO:0008381">
    <property type="term" value="F:mechanosensitive monoatomic ion channel activity"/>
    <property type="evidence" value="ECO:0007669"/>
    <property type="project" value="InterPro"/>
</dbReference>
<dbReference type="KEGG" id="nik:F5I99_17325"/>
<dbReference type="InterPro" id="IPR023408">
    <property type="entry name" value="MscS_beta-dom_sf"/>
</dbReference>
<dbReference type="GO" id="GO:0071470">
    <property type="term" value="P:cellular response to osmotic stress"/>
    <property type="evidence" value="ECO:0007669"/>
    <property type="project" value="InterPro"/>
</dbReference>
<feature type="transmembrane region" description="Helical" evidence="10">
    <location>
        <begin position="145"/>
        <end position="162"/>
    </location>
</feature>
<evidence type="ECO:0000259" key="11">
    <source>
        <dbReference type="Pfam" id="PF00924"/>
    </source>
</evidence>
<evidence type="ECO:0000256" key="3">
    <source>
        <dbReference type="ARBA" id="ARBA00022519"/>
    </source>
</evidence>
<keyword evidence="5 10" id="KW-1133">Transmembrane helix</keyword>
<gene>
    <name evidence="12" type="ORF">F5I99_17325</name>
</gene>
<keyword evidence="6" id="KW-0346">Stress response</keyword>
<keyword evidence="3" id="KW-0997">Cell inner membrane</keyword>
<evidence type="ECO:0000313" key="12">
    <source>
        <dbReference type="EMBL" id="QEW08111.1"/>
    </source>
</evidence>
<evidence type="ECO:0000256" key="9">
    <source>
        <dbReference type="ARBA" id="ARBA00093659"/>
    </source>
</evidence>
<dbReference type="AlphaFoldDB" id="A0A5J6LJ09"/>
<sequence>MWVDSVTDWLAKLSIEPTALTQLVVALSLIVLVALVTHFILHHFVRRLMERLAGSAQHIWNRALFEKQLFKRLSFIIQAIIVQLQAQQWLEPGSVSLLIIGSLTQLWILIFSVLVLFVILDVLLELSQYSRATRELPLRGIFQGIKLSTVVLAAVIAISILIGKSPLILFSGLGAMTAVLLLVFKDPLMGLVAGIQLSANKMLSVGDWLEMSRYGADGAVVDINLTTVKVQNWDNTITTIPTYALISDSFKNWRGMQESGGRRIMRGVRIDVSSVRFLTPQDVDVLRKSNLLNSYIEQRLAEVERYNTEHDLDLSSPLNGRRLTNIGTFRAYLAAYLKTHPRIHQQMIMMVRQLEATSEGVPIQVYAFTNTTAWVEYEGIQADLFDHVLAVMPVFGLRLHQSPTGNDIRQIKLSIDKDDQPGVDA</sequence>
<evidence type="ECO:0000256" key="2">
    <source>
        <dbReference type="ARBA" id="ARBA00022475"/>
    </source>
</evidence>
<dbReference type="PANTHER" id="PTHR30414">
    <property type="entry name" value="MINICONDUCTANCE MECHANOSENSITIVE CHANNEL YBDG"/>
    <property type="match status" value="1"/>
</dbReference>
<dbReference type="Pfam" id="PF00924">
    <property type="entry name" value="MS_channel_2nd"/>
    <property type="match status" value="1"/>
</dbReference>
<evidence type="ECO:0000256" key="5">
    <source>
        <dbReference type="ARBA" id="ARBA00022989"/>
    </source>
</evidence>
<dbReference type="Proteomes" id="UP000325606">
    <property type="component" value="Chromosome"/>
</dbReference>
<evidence type="ECO:0000256" key="6">
    <source>
        <dbReference type="ARBA" id="ARBA00023016"/>
    </source>
</evidence>
<feature type="transmembrane region" description="Helical" evidence="10">
    <location>
        <begin position="106"/>
        <end position="124"/>
    </location>
</feature>
<dbReference type="EMBL" id="CP044222">
    <property type="protein sequence ID" value="QEW08111.1"/>
    <property type="molecule type" value="Genomic_DNA"/>
</dbReference>
<proteinExistence type="predicted"/>
<dbReference type="InterPro" id="IPR030192">
    <property type="entry name" value="YbdG"/>
</dbReference>
<dbReference type="InterPro" id="IPR010920">
    <property type="entry name" value="LSM_dom_sf"/>
</dbReference>
<evidence type="ECO:0000256" key="1">
    <source>
        <dbReference type="ARBA" id="ARBA00004429"/>
    </source>
</evidence>
<comment type="subcellular location">
    <subcellularLocation>
        <location evidence="1">Cell inner membrane</location>
        <topology evidence="1">Multi-pass membrane protein</topology>
    </subcellularLocation>
</comment>
<dbReference type="SUPFAM" id="SSF50182">
    <property type="entry name" value="Sm-like ribonucleoproteins"/>
    <property type="match status" value="1"/>
</dbReference>
<reference evidence="12 13" key="1">
    <citation type="submission" date="2019-09" db="EMBL/GenBank/DDBJ databases">
        <title>Nitrincola iocasae sp. nov., a bacterium isolated from the sediment collected at a cold seep field in South China Sea.</title>
        <authorList>
            <person name="Zhang H."/>
            <person name="Wang H."/>
            <person name="Li C."/>
        </authorList>
    </citation>
    <scope>NUCLEOTIDE SEQUENCE [LARGE SCALE GENOMIC DNA]</scope>
    <source>
        <strain evidence="12 13">KXZD1103</strain>
    </source>
</reference>
<dbReference type="Gene3D" id="2.30.30.60">
    <property type="match status" value="1"/>
</dbReference>
<dbReference type="GO" id="GO:0005886">
    <property type="term" value="C:plasma membrane"/>
    <property type="evidence" value="ECO:0007669"/>
    <property type="project" value="UniProtKB-SubCell"/>
</dbReference>
<feature type="transmembrane region" description="Helical" evidence="10">
    <location>
        <begin position="20"/>
        <end position="41"/>
    </location>
</feature>